<sequence length="1051" mass="116784">MLVAREYFNNVSLVKHYHTAGHASLAYITIKKSNTDFLRHFLLKRQYRVEIYTAATKSGRDNEWTLKLTASPGNLQQLEDILLESQSAVEFTGITSIFLKWTDDQLVVSLAFCDKESRRFVVGEFVDSIHLANLETALVQLESRECLIPVGLLGASKGASKTKGMDPTVTEHLNMIFQRAGFLATEVEKNNFALQDVTQDLNYLLRRPKGIQTTGISQDNKALEHKQGLACLGAIIKYLDSLRTFQLKADDSNAGVFSLEPFSLDNFVRLDSAATRALHLLPGPDDKNRYQSVYGVLNNCRTQQGQRLLAQWLRQPLTDVNKINERLDMVEAMVEETGVRQSLHDDFLRRMPDFQRIGRKLQRKQGCGLQASRLKPTLCQGVDNAPNSSCDGQTVDDLFWWVFSPDEGNIFSVHLEIHIPGTLLAFSSELFLVDMKHRRFMNTGTDCGPLHVVPVSDWETVTEDVYRIYQAIARLQNAISLLRQCGGQTSLAVQNYLIEPLQVAVENFSKFQEMVQSTIDLEMIQRRNEYIIRSDFDDELGELKSKLDKLEESIEDEFRGFTPYTGLLETLLTTFIPNSVICVQSARKLNLEPGKSVKLDSNEQLGYFMRVTLKEEKTLREFKSFEVLDAQKGGVRFRNSTMSQLNSSHLEMKQEYAAAQQTIVDEVIRITAGYLEPIHELNACTALLDVIVSLAVTACSATGGQYVRPRLLPRESGRMVFKEMRHPCLELQDTGSVIPNDVHLERGKQIFLVITGPNMGGKSTYIRSVGVITAMAQIGSFVPCSFAELFPVDAVMARVGAADCQIRGVSTFMAEMLETSSVLRAATPNSLVIIDELGRGTSTFDGFGLAWAVASHLAGPQLGCLSLFATHFHELTILAHHMPGRVSNLRVTAHVSPGGSADSINGSGVVMLYKVEPGICTRSYGLDVAKLVGLPDKVLTEAEHKAARDEQLESLWLTLDGKYRMDSDGDPASKRIRWDSDVSEAHASAAVVIADQLRGQLLRILDDATGNGQNATPDDVNKFGAHLAQITKALLNNSDSNLPQELLLLAK</sequence>
<dbReference type="InterPro" id="IPR007861">
    <property type="entry name" value="DNA_mismatch_repair_MutS_clamp"/>
</dbReference>
<reference evidence="10 11" key="1">
    <citation type="submission" date="2015-03" db="EMBL/GenBank/DDBJ databases">
        <title>Draft genome of the nematode, Opisthorchis viverrini.</title>
        <authorList>
            <person name="Mitreva M."/>
        </authorList>
    </citation>
    <scope>NUCLEOTIDE SEQUENCE [LARGE SCALE GENOMIC DNA]</scope>
    <source>
        <strain evidence="10">Khon Kaen</strain>
    </source>
</reference>
<proteinExistence type="inferred from homology"/>
<dbReference type="Pfam" id="PF05192">
    <property type="entry name" value="MutS_III"/>
    <property type="match status" value="1"/>
</dbReference>
<dbReference type="GO" id="GO:0032301">
    <property type="term" value="C:MutSalpha complex"/>
    <property type="evidence" value="ECO:0007669"/>
    <property type="project" value="TreeGrafter"/>
</dbReference>
<dbReference type="InterPro" id="IPR007860">
    <property type="entry name" value="DNA_mmatch_repair_MutS_con_dom"/>
</dbReference>
<dbReference type="GO" id="GO:0006298">
    <property type="term" value="P:mismatch repair"/>
    <property type="evidence" value="ECO:0007669"/>
    <property type="project" value="InterPro"/>
</dbReference>
<dbReference type="InterPro" id="IPR000432">
    <property type="entry name" value="DNA_mismatch_repair_MutS_C"/>
</dbReference>
<dbReference type="PANTHER" id="PTHR11361">
    <property type="entry name" value="DNA MISMATCH REPAIR PROTEIN MUTS FAMILY MEMBER"/>
    <property type="match status" value="1"/>
</dbReference>
<dbReference type="SUPFAM" id="SSF52540">
    <property type="entry name" value="P-loop containing nucleoside triphosphate hydrolases"/>
    <property type="match status" value="1"/>
</dbReference>
<dbReference type="AlphaFoldDB" id="A0A1S8X135"/>
<dbReference type="Gene3D" id="3.40.1170.10">
    <property type="entry name" value="DNA repair protein MutS, domain I"/>
    <property type="match status" value="1"/>
</dbReference>
<evidence type="ECO:0000256" key="5">
    <source>
        <dbReference type="ARBA" id="ARBA00022840"/>
    </source>
</evidence>
<keyword evidence="4" id="KW-0227">DNA damage</keyword>
<evidence type="ECO:0000256" key="7">
    <source>
        <dbReference type="ARBA" id="ARBA00023204"/>
    </source>
</evidence>
<dbReference type="SUPFAM" id="SSF48334">
    <property type="entry name" value="DNA repair protein MutS, domain III"/>
    <property type="match status" value="2"/>
</dbReference>
<dbReference type="Pfam" id="PF05188">
    <property type="entry name" value="MutS_II"/>
    <property type="match status" value="1"/>
</dbReference>
<organism evidence="10 11">
    <name type="scientific">Opisthorchis viverrini</name>
    <name type="common">Southeast Asian liver fluke</name>
    <dbReference type="NCBI Taxonomy" id="6198"/>
    <lineage>
        <taxon>Eukaryota</taxon>
        <taxon>Metazoa</taxon>
        <taxon>Spiralia</taxon>
        <taxon>Lophotrochozoa</taxon>
        <taxon>Platyhelminthes</taxon>
        <taxon>Trematoda</taxon>
        <taxon>Digenea</taxon>
        <taxon>Opisthorchiida</taxon>
        <taxon>Opisthorchiata</taxon>
        <taxon>Opisthorchiidae</taxon>
        <taxon>Opisthorchis</taxon>
    </lineage>
</organism>
<keyword evidence="6" id="KW-0238">DNA-binding</keyword>
<keyword evidence="3" id="KW-0547">Nucleotide-binding</keyword>
<dbReference type="InterPro" id="IPR016151">
    <property type="entry name" value="DNA_mismatch_repair_MutS_N"/>
</dbReference>
<evidence type="ECO:0000256" key="6">
    <source>
        <dbReference type="ARBA" id="ARBA00023125"/>
    </source>
</evidence>
<name>A0A1S8X135_OPIVI</name>
<evidence type="ECO:0000256" key="4">
    <source>
        <dbReference type="ARBA" id="ARBA00022763"/>
    </source>
</evidence>
<dbReference type="InterPro" id="IPR036678">
    <property type="entry name" value="MutS_con_dom_sf"/>
</dbReference>
<dbReference type="PROSITE" id="PS00486">
    <property type="entry name" value="DNA_MISMATCH_REPAIR_2"/>
    <property type="match status" value="1"/>
</dbReference>
<dbReference type="GO" id="GO:0140664">
    <property type="term" value="F:ATP-dependent DNA damage sensor activity"/>
    <property type="evidence" value="ECO:0007669"/>
    <property type="project" value="InterPro"/>
</dbReference>
<dbReference type="Gene3D" id="3.40.50.300">
    <property type="entry name" value="P-loop containing nucleotide triphosphate hydrolases"/>
    <property type="match status" value="1"/>
</dbReference>
<dbReference type="GO" id="GO:0006312">
    <property type="term" value="P:mitotic recombination"/>
    <property type="evidence" value="ECO:0007669"/>
    <property type="project" value="TreeGrafter"/>
</dbReference>
<dbReference type="Pfam" id="PF00488">
    <property type="entry name" value="MutS_V"/>
    <property type="match status" value="1"/>
</dbReference>
<dbReference type="Gene3D" id="3.30.420.110">
    <property type="entry name" value="MutS, connector domain"/>
    <property type="match status" value="1"/>
</dbReference>
<evidence type="ECO:0000313" key="11">
    <source>
        <dbReference type="Proteomes" id="UP000243686"/>
    </source>
</evidence>
<dbReference type="InterPro" id="IPR027417">
    <property type="entry name" value="P-loop_NTPase"/>
</dbReference>
<dbReference type="PIRSF" id="PIRSF005813">
    <property type="entry name" value="MSH2"/>
    <property type="match status" value="1"/>
</dbReference>
<dbReference type="SMART" id="SM00533">
    <property type="entry name" value="MUTSd"/>
    <property type="match status" value="1"/>
</dbReference>
<evidence type="ECO:0000256" key="2">
    <source>
        <dbReference type="ARBA" id="ARBA00006271"/>
    </source>
</evidence>
<evidence type="ECO:0000256" key="1">
    <source>
        <dbReference type="ARBA" id="ARBA00004123"/>
    </source>
</evidence>
<comment type="subcellular location">
    <subcellularLocation>
        <location evidence="1">Nucleus</location>
    </subcellularLocation>
</comment>
<dbReference type="InterPro" id="IPR011184">
    <property type="entry name" value="DNA_mismatch_repair_Msh2"/>
</dbReference>
<evidence type="ECO:0000313" key="10">
    <source>
        <dbReference type="EMBL" id="OON20429.1"/>
    </source>
</evidence>
<dbReference type="GO" id="GO:0005524">
    <property type="term" value="F:ATP binding"/>
    <property type="evidence" value="ECO:0007669"/>
    <property type="project" value="UniProtKB-KW"/>
</dbReference>
<dbReference type="SMART" id="SM00534">
    <property type="entry name" value="MUTSac"/>
    <property type="match status" value="1"/>
</dbReference>
<dbReference type="GO" id="GO:0030983">
    <property type="term" value="F:mismatched DNA binding"/>
    <property type="evidence" value="ECO:0007669"/>
    <property type="project" value="InterPro"/>
</dbReference>
<comment type="similarity">
    <text evidence="2">Belongs to the DNA mismatch repair MutS family.</text>
</comment>
<feature type="domain" description="DNA mismatch repair proteins mutS family" evidence="9">
    <location>
        <begin position="830"/>
        <end position="846"/>
    </location>
</feature>
<keyword evidence="5" id="KW-0067">ATP-binding</keyword>
<dbReference type="Gene3D" id="1.10.1420.10">
    <property type="match status" value="2"/>
</dbReference>
<keyword evidence="11" id="KW-1185">Reference proteome</keyword>
<dbReference type="PANTHER" id="PTHR11361:SF35">
    <property type="entry name" value="DNA MISMATCH REPAIR PROTEIN MSH2"/>
    <property type="match status" value="1"/>
</dbReference>
<protein>
    <submittedName>
        <fullName evidence="10">MutS domain V protein</fullName>
    </submittedName>
</protein>
<dbReference type="Pfam" id="PF05190">
    <property type="entry name" value="MutS_IV"/>
    <property type="match status" value="1"/>
</dbReference>
<gene>
    <name evidence="10" type="ORF">X801_03692</name>
</gene>
<dbReference type="Proteomes" id="UP000243686">
    <property type="component" value="Unassembled WGS sequence"/>
</dbReference>
<evidence type="ECO:0000256" key="8">
    <source>
        <dbReference type="ARBA" id="ARBA00023242"/>
    </source>
</evidence>
<dbReference type="InterPro" id="IPR045076">
    <property type="entry name" value="MutS"/>
</dbReference>
<keyword evidence="7" id="KW-0234">DNA repair</keyword>
<evidence type="ECO:0000259" key="9">
    <source>
        <dbReference type="PROSITE" id="PS00486"/>
    </source>
</evidence>
<accession>A0A1S8X135</accession>
<evidence type="ECO:0000256" key="3">
    <source>
        <dbReference type="ARBA" id="ARBA00022741"/>
    </source>
</evidence>
<dbReference type="InterPro" id="IPR007696">
    <property type="entry name" value="DNA_mismatch_repair_MutS_core"/>
</dbReference>
<keyword evidence="8" id="KW-0539">Nucleus</keyword>
<dbReference type="InterPro" id="IPR036187">
    <property type="entry name" value="DNA_mismatch_repair_MutS_sf"/>
</dbReference>
<dbReference type="EMBL" id="KV892644">
    <property type="protein sequence ID" value="OON20429.1"/>
    <property type="molecule type" value="Genomic_DNA"/>
</dbReference>